<dbReference type="PANTHER" id="PTHR43253:SF1">
    <property type="entry name" value="TRICORN PROTEASE HOMOLOG 2-RELATED"/>
    <property type="match status" value="1"/>
</dbReference>
<evidence type="ECO:0000256" key="1">
    <source>
        <dbReference type="ARBA" id="ARBA00004496"/>
    </source>
</evidence>
<evidence type="ECO:0000259" key="12">
    <source>
        <dbReference type="SMART" id="SM00245"/>
    </source>
</evidence>
<dbReference type="SMART" id="SM00245">
    <property type="entry name" value="TSPc"/>
    <property type="match status" value="1"/>
</dbReference>
<dbReference type="SUPFAM" id="SSF52096">
    <property type="entry name" value="ClpP/crotonase"/>
    <property type="match status" value="1"/>
</dbReference>
<dbReference type="Gene3D" id="2.120.10.60">
    <property type="entry name" value="Tricorn protease N-terminal domain"/>
    <property type="match status" value="2"/>
</dbReference>
<keyword evidence="11" id="KW-0732">Signal</keyword>
<dbReference type="InterPro" id="IPR011042">
    <property type="entry name" value="6-blade_b-propeller_TolB-like"/>
</dbReference>
<reference evidence="13" key="1">
    <citation type="submission" date="2021-03" db="EMBL/GenBank/DDBJ databases">
        <authorList>
            <person name="Lu T."/>
            <person name="Wang Q."/>
            <person name="Han X."/>
        </authorList>
    </citation>
    <scope>NUCLEOTIDE SEQUENCE</scope>
    <source>
        <strain evidence="13">WQ 2009</strain>
    </source>
</reference>
<proteinExistence type="inferred from homology"/>
<gene>
    <name evidence="13" type="ORF">J5U18_13205</name>
</gene>
<sequence>MSQLKKRWSKVAALMMLLSSTTVAHAQQEALWIRYPAISPDAKTLVFGYKGNLYKVSTAGGTATALTVGSSHAMMPVWSRDGKTLAFANNRYGNFDVFTMPADGGAVTRVTYHSSNDYPYDFTVDNKDVIFGSARQAPAASVRFPSVRLFQNLYQASKQGGRAKLLSAAGVENAHFNGDGSKLVFQDRKGYEDPWRKHHKSAVTRDIWIYDLKSSNYQALTQAEIEHREPVFSADGQAVFYLNEQDGTQNIYKKNLGATTADKQLTTFTKNPVRHLSIAKDNTMAFTQDGQVYILKEGGKAQKITIQVPVDVGDMERNFTNLASQVSQYQLSPNNKEIAYISRGEVFVTSVEGDFTKRITSTSSQERMVQWAPDGKSLIYAAERGTAGWGIYESRLKDTEEGHFFQGTIFVETPLIVNKNDNFAPKFSPNGEKIAYVEERNILQVFDIKSKKTTTLLPKGHNHSYSDGDWSFSWSPDSKWLLVDDQKGYFGGSNAALIKADGSTPIQYPINSGFGEDNARWQMDGKLITWESARYGRKSLANQGSREVDVLGVFLNPEDFDKFNLSKDEFDLFKDGADKKKEEPAKDKDTNKKDAEKGKDSRGDNKDDSSKNKVADLKLNLENLRDREVRLTINSSSIADYMLTKDGEKLFYLAAFEKGYDLWQTDTRTRETKILAKLGGSPSGIQLSKDEKFIIVSNRGSLLKIEVASGKPTAIKNNPEMELNTAAERQYIFDHAWLQVKKKFYDPTIHGIDWKGYYDTYNKFLPHINNNYDFQELLSELLGELNGSHTGGRYSPRMAAADQTASLGLLYDELYTGKGLKVAEVIAGGPFSKAASKLTAGSIIHSIDGLEITDQTDWAALLNRKSGKFVKISGQTAAGAAFTETVKPIDFGEENTLMYKRWVASMEAYVAKISNGKIGYVHVEGMNDGAFREVFDKVMGDNKEKEALIVDTRFNGGGWLHDDLNTFLSGKEYMKFSPQGTILKGGEPMARWTKPSAVVMSEGNYSDAFIFPYIYKQNGLGKLIGMPVPGTGTAVWWETQIDPTLVFGIPMVGTVGTDGRTTENLQVEPDIRVPLPYEAFLKGEDPQLERAVKELLKK</sequence>
<feature type="chain" id="PRO_5035719466" description="Tricorn protease homolog" evidence="11">
    <location>
        <begin position="27"/>
        <end position="1098"/>
    </location>
</feature>
<evidence type="ECO:0000256" key="4">
    <source>
        <dbReference type="ARBA" id="ARBA00022670"/>
    </source>
</evidence>
<feature type="active site" description="Charge relay system" evidence="8">
    <location>
        <position position="1063"/>
    </location>
</feature>
<dbReference type="EC" id="3.4.21.-" evidence="7"/>
<dbReference type="Pfam" id="PF26549">
    <property type="entry name" value="Tricorn_N"/>
    <property type="match status" value="1"/>
</dbReference>
<evidence type="ECO:0000256" key="11">
    <source>
        <dbReference type="SAM" id="SignalP"/>
    </source>
</evidence>
<feature type="site" description="Transition state stabilizer; via amide nitrogen" evidence="9">
    <location>
        <position position="1007"/>
    </location>
</feature>
<dbReference type="InterPro" id="IPR029045">
    <property type="entry name" value="ClpP/crotonase-like_dom_sf"/>
</dbReference>
<dbReference type="EMBL" id="JAGKSB010000020">
    <property type="protein sequence ID" value="MBP3944495.1"/>
    <property type="molecule type" value="Genomic_DNA"/>
</dbReference>
<evidence type="ECO:0000256" key="8">
    <source>
        <dbReference type="PIRSR" id="PIRSR036421-1"/>
    </source>
</evidence>
<dbReference type="InterPro" id="IPR011659">
    <property type="entry name" value="WD40"/>
</dbReference>
<evidence type="ECO:0000256" key="2">
    <source>
        <dbReference type="ARBA" id="ARBA00008524"/>
    </source>
</evidence>
<dbReference type="GO" id="GO:0006508">
    <property type="term" value="P:proteolysis"/>
    <property type="evidence" value="ECO:0007669"/>
    <property type="project" value="UniProtKB-UniRule"/>
</dbReference>
<evidence type="ECO:0000256" key="7">
    <source>
        <dbReference type="PIRNR" id="PIRNR036421"/>
    </source>
</evidence>
<dbReference type="Pfam" id="PF07676">
    <property type="entry name" value="PD40"/>
    <property type="match status" value="2"/>
</dbReference>
<name>A0A8T4HDW4_9SPHI</name>
<keyword evidence="5 7" id="KW-0378">Hydrolase</keyword>
<keyword evidence="6 7" id="KW-0720">Serine protease</keyword>
<protein>
    <recommendedName>
        <fullName evidence="7">Tricorn protease homolog</fullName>
        <ecNumber evidence="7">3.4.21.-</ecNumber>
    </recommendedName>
</protein>
<feature type="domain" description="Tail specific protease" evidence="12">
    <location>
        <begin position="892"/>
        <end position="1074"/>
    </location>
</feature>
<keyword evidence="14" id="KW-1185">Reference proteome</keyword>
<evidence type="ECO:0000256" key="6">
    <source>
        <dbReference type="ARBA" id="ARBA00022825"/>
    </source>
</evidence>
<keyword evidence="3 7" id="KW-0963">Cytoplasm</keyword>
<feature type="active site" description="Nucleophile" evidence="8">
    <location>
        <position position="1006"/>
    </location>
</feature>
<dbReference type="Proteomes" id="UP000679691">
    <property type="component" value="Unassembled WGS sequence"/>
</dbReference>
<dbReference type="AlphaFoldDB" id="A0A8T4HDW4"/>
<dbReference type="Gene3D" id="2.30.42.10">
    <property type="match status" value="1"/>
</dbReference>
<comment type="similarity">
    <text evidence="2 7">Belongs to the peptidase S41B family.</text>
</comment>
<organism evidence="13 14">
    <name type="scientific">Rhinopithecimicrobium faecis</name>
    <dbReference type="NCBI Taxonomy" id="2820698"/>
    <lineage>
        <taxon>Bacteria</taxon>
        <taxon>Pseudomonadati</taxon>
        <taxon>Bacteroidota</taxon>
        <taxon>Sphingobacteriia</taxon>
        <taxon>Sphingobacteriales</taxon>
        <taxon>Sphingobacteriaceae</taxon>
        <taxon>Rhinopithecimicrobium</taxon>
    </lineage>
</organism>
<evidence type="ECO:0000256" key="10">
    <source>
        <dbReference type="SAM" id="MobiDB-lite"/>
    </source>
</evidence>
<evidence type="ECO:0000313" key="13">
    <source>
        <dbReference type="EMBL" id="MBP3944495.1"/>
    </source>
</evidence>
<dbReference type="Pfam" id="PF03572">
    <property type="entry name" value="Peptidase_S41"/>
    <property type="match status" value="1"/>
</dbReference>
<dbReference type="Gene3D" id="3.90.226.10">
    <property type="entry name" value="2-enoyl-CoA Hydratase, Chain A, domain 1"/>
    <property type="match status" value="1"/>
</dbReference>
<dbReference type="GO" id="GO:0005737">
    <property type="term" value="C:cytoplasm"/>
    <property type="evidence" value="ECO:0007669"/>
    <property type="project" value="UniProtKB-SubCell"/>
</dbReference>
<dbReference type="GO" id="GO:0008236">
    <property type="term" value="F:serine-type peptidase activity"/>
    <property type="evidence" value="ECO:0007669"/>
    <property type="project" value="UniProtKB-UniRule"/>
</dbReference>
<evidence type="ECO:0000256" key="9">
    <source>
        <dbReference type="PIRSR" id="PIRSR036421-3"/>
    </source>
</evidence>
<evidence type="ECO:0000313" key="14">
    <source>
        <dbReference type="Proteomes" id="UP000679691"/>
    </source>
</evidence>
<dbReference type="Pfam" id="PF14684">
    <property type="entry name" value="Tricorn_C1"/>
    <property type="match status" value="1"/>
</dbReference>
<comment type="subcellular location">
    <subcellularLocation>
        <location evidence="1 7">Cytoplasm</location>
    </subcellularLocation>
</comment>
<dbReference type="InterPro" id="IPR005151">
    <property type="entry name" value="Tail-specific_protease"/>
</dbReference>
<dbReference type="InterPro" id="IPR012393">
    <property type="entry name" value="Tricorn_protease"/>
</dbReference>
<dbReference type="SUPFAM" id="SSF50156">
    <property type="entry name" value="PDZ domain-like"/>
    <property type="match status" value="1"/>
</dbReference>
<dbReference type="CDD" id="cd07562">
    <property type="entry name" value="Peptidase_S41_TRI"/>
    <property type="match status" value="1"/>
</dbReference>
<dbReference type="PANTHER" id="PTHR43253">
    <property type="entry name" value="TRICORN PROTEASE HOMOLOG 2-RELATED"/>
    <property type="match status" value="1"/>
</dbReference>
<comment type="function">
    <text evidence="7">Degrades oligopeptides.</text>
</comment>
<feature type="region of interest" description="Disordered" evidence="10">
    <location>
        <begin position="580"/>
        <end position="611"/>
    </location>
</feature>
<feature type="active site" description="Charge relay system" evidence="8">
    <location>
        <position position="789"/>
    </location>
</feature>
<dbReference type="RefSeq" id="WP_353548010.1">
    <property type="nucleotide sequence ID" value="NZ_JAGKSB010000020.1"/>
</dbReference>
<comment type="caution">
    <text evidence="13">The sequence shown here is derived from an EMBL/GenBank/DDBJ whole genome shotgun (WGS) entry which is preliminary data.</text>
</comment>
<dbReference type="InterPro" id="IPR028204">
    <property type="entry name" value="Tricorn_C1"/>
</dbReference>
<dbReference type="SUPFAM" id="SSF69304">
    <property type="entry name" value="Tricorn protease N-terminal domain"/>
    <property type="match status" value="1"/>
</dbReference>
<dbReference type="SUPFAM" id="SSF82171">
    <property type="entry name" value="DPP6 N-terminal domain-like"/>
    <property type="match status" value="2"/>
</dbReference>
<dbReference type="Gene3D" id="2.120.10.30">
    <property type="entry name" value="TolB, C-terminal domain"/>
    <property type="match status" value="1"/>
</dbReference>
<feature type="signal peptide" evidence="11">
    <location>
        <begin position="1"/>
        <end position="26"/>
    </location>
</feature>
<accession>A0A8T4HDW4</accession>
<dbReference type="Gene3D" id="3.30.750.44">
    <property type="match status" value="1"/>
</dbReference>
<dbReference type="PIRSF" id="PIRSF036421">
    <property type="entry name" value="Tricorn_protease"/>
    <property type="match status" value="1"/>
</dbReference>
<dbReference type="InterPro" id="IPR036034">
    <property type="entry name" value="PDZ_sf"/>
</dbReference>
<evidence type="ECO:0000256" key="5">
    <source>
        <dbReference type="ARBA" id="ARBA00022801"/>
    </source>
</evidence>
<evidence type="ECO:0000256" key="3">
    <source>
        <dbReference type="ARBA" id="ARBA00022490"/>
    </source>
</evidence>
<keyword evidence="4 7" id="KW-0645">Protease</keyword>